<evidence type="ECO:0000313" key="2">
    <source>
        <dbReference type="Proteomes" id="UP000017396"/>
    </source>
</evidence>
<accession>U5QKB4</accession>
<dbReference type="InterPro" id="IPR036249">
    <property type="entry name" value="Thioredoxin-like_sf"/>
</dbReference>
<organism evidence="1 2">
    <name type="scientific">Gloeobacter kilaueensis (strain ATCC BAA-2537 / CCAP 1431/1 / ULC 316 / JS1)</name>
    <dbReference type="NCBI Taxonomy" id="1183438"/>
    <lineage>
        <taxon>Bacteria</taxon>
        <taxon>Bacillati</taxon>
        <taxon>Cyanobacteriota</taxon>
        <taxon>Cyanophyceae</taxon>
        <taxon>Gloeobacterales</taxon>
        <taxon>Gloeobacteraceae</taxon>
        <taxon>Gloeobacter</taxon>
    </lineage>
</organism>
<dbReference type="Proteomes" id="UP000017396">
    <property type="component" value="Chromosome"/>
</dbReference>
<dbReference type="HOGENOM" id="CLU_1774775_0_0_3"/>
<proteinExistence type="predicted"/>
<dbReference type="RefSeq" id="WP_023174560.1">
    <property type="nucleotide sequence ID" value="NC_022600.1"/>
</dbReference>
<sequence>MFIQPGSRLPLFKIAGTDGQVISSADFRQRYNLLLIFLDQPRQLDYLDGFVAAAEQLRLANTRAIAFLSQSGFEKPLPFATVLDPERRIYEQLGIPEKALVLSDRFATVRKIFWAPEPIALPEVPEVLSWVEFIDLECHECNTPLF</sequence>
<dbReference type="AlphaFoldDB" id="U5QKB4"/>
<protein>
    <submittedName>
        <fullName evidence="1">Alkyl hydroperoxide reductase/ Thiol specific antioxidant/ Mal allergen</fullName>
    </submittedName>
</protein>
<dbReference type="SUPFAM" id="SSF52833">
    <property type="entry name" value="Thioredoxin-like"/>
    <property type="match status" value="1"/>
</dbReference>
<dbReference type="Gene3D" id="3.40.30.10">
    <property type="entry name" value="Glutaredoxin"/>
    <property type="match status" value="1"/>
</dbReference>
<dbReference type="KEGG" id="glj:GKIL_3062"/>
<evidence type="ECO:0000313" key="1">
    <source>
        <dbReference type="EMBL" id="AGY59308.1"/>
    </source>
</evidence>
<dbReference type="EMBL" id="CP003587">
    <property type="protein sequence ID" value="AGY59308.1"/>
    <property type="molecule type" value="Genomic_DNA"/>
</dbReference>
<keyword evidence="2" id="KW-1185">Reference proteome</keyword>
<name>U5QKB4_GLOK1</name>
<reference evidence="1 2" key="1">
    <citation type="journal article" date="2013" name="PLoS ONE">
        <title>Cultivation and Complete Genome Sequencing of Gloeobacter kilaueensis sp. nov., from a Lava Cave in Kilauea Caldera, Hawai'i.</title>
        <authorList>
            <person name="Saw J.H."/>
            <person name="Schatz M."/>
            <person name="Brown M.V."/>
            <person name="Kunkel D.D."/>
            <person name="Foster J.S."/>
            <person name="Shick H."/>
            <person name="Christensen S."/>
            <person name="Hou S."/>
            <person name="Wan X."/>
            <person name="Donachie S.P."/>
        </authorList>
    </citation>
    <scope>NUCLEOTIDE SEQUENCE [LARGE SCALE GENOMIC DNA]</scope>
    <source>
        <strain evidence="2">JS</strain>
    </source>
</reference>
<dbReference type="OrthoDB" id="157586at2"/>
<gene>
    <name evidence="1" type="ORF">GKIL_3062</name>
</gene>